<comment type="caution">
    <text evidence="2">The sequence shown here is derived from an EMBL/GenBank/DDBJ whole genome shotgun (WGS) entry which is preliminary data.</text>
</comment>
<proteinExistence type="predicted"/>
<keyword evidence="3" id="KW-1185">Reference proteome</keyword>
<sequence length="80" mass="8604">MDKPSGHYTDTFPTVAPISQRRSITQVCGSLTQEGRTWDKWGGATLTSPSTTSMDTESPAPCLPNWPSLHVNAQAKNNSG</sequence>
<dbReference type="EMBL" id="VSRR010146110">
    <property type="protein sequence ID" value="MPD05462.1"/>
    <property type="molecule type" value="Genomic_DNA"/>
</dbReference>
<evidence type="ECO:0000256" key="1">
    <source>
        <dbReference type="SAM" id="MobiDB-lite"/>
    </source>
</evidence>
<evidence type="ECO:0000313" key="2">
    <source>
        <dbReference type="EMBL" id="MPD05462.1"/>
    </source>
</evidence>
<dbReference type="Proteomes" id="UP000324222">
    <property type="component" value="Unassembled WGS sequence"/>
</dbReference>
<feature type="compositionally biased region" description="Polar residues" evidence="1">
    <location>
        <begin position="45"/>
        <end position="56"/>
    </location>
</feature>
<protein>
    <submittedName>
        <fullName evidence="2">Uncharacterized protein</fullName>
    </submittedName>
</protein>
<dbReference type="AlphaFoldDB" id="A0A5B7K547"/>
<accession>A0A5B7K547</accession>
<name>A0A5B7K547_PORTR</name>
<evidence type="ECO:0000313" key="3">
    <source>
        <dbReference type="Proteomes" id="UP000324222"/>
    </source>
</evidence>
<feature type="region of interest" description="Disordered" evidence="1">
    <location>
        <begin position="39"/>
        <end position="80"/>
    </location>
</feature>
<reference evidence="2 3" key="1">
    <citation type="submission" date="2019-05" db="EMBL/GenBank/DDBJ databases">
        <title>Another draft genome of Portunus trituberculatus and its Hox gene families provides insights of decapod evolution.</title>
        <authorList>
            <person name="Jeong J.-H."/>
            <person name="Song I."/>
            <person name="Kim S."/>
            <person name="Choi T."/>
            <person name="Kim D."/>
            <person name="Ryu S."/>
            <person name="Kim W."/>
        </authorList>
    </citation>
    <scope>NUCLEOTIDE SEQUENCE [LARGE SCALE GENOMIC DNA]</scope>
    <source>
        <tissue evidence="2">Muscle</tissue>
    </source>
</reference>
<organism evidence="2 3">
    <name type="scientific">Portunus trituberculatus</name>
    <name type="common">Swimming crab</name>
    <name type="synonym">Neptunus trituberculatus</name>
    <dbReference type="NCBI Taxonomy" id="210409"/>
    <lineage>
        <taxon>Eukaryota</taxon>
        <taxon>Metazoa</taxon>
        <taxon>Ecdysozoa</taxon>
        <taxon>Arthropoda</taxon>
        <taxon>Crustacea</taxon>
        <taxon>Multicrustacea</taxon>
        <taxon>Malacostraca</taxon>
        <taxon>Eumalacostraca</taxon>
        <taxon>Eucarida</taxon>
        <taxon>Decapoda</taxon>
        <taxon>Pleocyemata</taxon>
        <taxon>Brachyura</taxon>
        <taxon>Eubrachyura</taxon>
        <taxon>Portunoidea</taxon>
        <taxon>Portunidae</taxon>
        <taxon>Portuninae</taxon>
        <taxon>Portunus</taxon>
    </lineage>
</organism>
<gene>
    <name evidence="2" type="ORF">E2C01_101207</name>
</gene>